<keyword evidence="1" id="KW-1133">Transmembrane helix</keyword>
<evidence type="ECO:0000313" key="3">
    <source>
        <dbReference type="Proteomes" id="UP000774326"/>
    </source>
</evidence>
<evidence type="ECO:0000256" key="1">
    <source>
        <dbReference type="SAM" id="Phobius"/>
    </source>
</evidence>
<proteinExistence type="predicted"/>
<keyword evidence="1" id="KW-0812">Transmembrane</keyword>
<evidence type="ECO:0000313" key="2">
    <source>
        <dbReference type="EMBL" id="KAH3688252.1"/>
    </source>
</evidence>
<reference evidence="2" key="1">
    <citation type="journal article" date="2021" name="Open Biol.">
        <title>Shared evolutionary footprints suggest mitochondrial oxidative damage underlies multiple complex I losses in fungi.</title>
        <authorList>
            <person name="Schikora-Tamarit M.A."/>
            <person name="Marcet-Houben M."/>
            <person name="Nosek J."/>
            <person name="Gabaldon T."/>
        </authorList>
    </citation>
    <scope>NUCLEOTIDE SEQUENCE</scope>
    <source>
        <strain evidence="2">CBS2887</strain>
    </source>
</reference>
<dbReference type="EMBL" id="JAEUBG010000452">
    <property type="protein sequence ID" value="KAH3688252.1"/>
    <property type="molecule type" value="Genomic_DNA"/>
</dbReference>
<accession>A0A9P8QCW2</accession>
<keyword evidence="3" id="KW-1185">Reference proteome</keyword>
<name>A0A9P8QCW2_WICPI</name>
<dbReference type="Proteomes" id="UP000774326">
    <property type="component" value="Unassembled WGS sequence"/>
</dbReference>
<keyword evidence="1" id="KW-0472">Membrane</keyword>
<organism evidence="2 3">
    <name type="scientific">Wickerhamomyces pijperi</name>
    <name type="common">Yeast</name>
    <name type="synonym">Pichia pijperi</name>
    <dbReference type="NCBI Taxonomy" id="599730"/>
    <lineage>
        <taxon>Eukaryota</taxon>
        <taxon>Fungi</taxon>
        <taxon>Dikarya</taxon>
        <taxon>Ascomycota</taxon>
        <taxon>Saccharomycotina</taxon>
        <taxon>Saccharomycetes</taxon>
        <taxon>Phaffomycetales</taxon>
        <taxon>Wickerhamomycetaceae</taxon>
        <taxon>Wickerhamomyces</taxon>
    </lineage>
</organism>
<reference evidence="2" key="2">
    <citation type="submission" date="2021-01" db="EMBL/GenBank/DDBJ databases">
        <authorList>
            <person name="Schikora-Tamarit M.A."/>
        </authorList>
    </citation>
    <scope>NUCLEOTIDE SEQUENCE</scope>
    <source>
        <strain evidence="2">CBS2887</strain>
    </source>
</reference>
<gene>
    <name evidence="2" type="ORF">WICPIJ_000777</name>
</gene>
<protein>
    <submittedName>
        <fullName evidence="2">Uncharacterized protein</fullName>
    </submittedName>
</protein>
<feature type="transmembrane region" description="Helical" evidence="1">
    <location>
        <begin position="162"/>
        <end position="184"/>
    </location>
</feature>
<dbReference type="AlphaFoldDB" id="A0A9P8QCW2"/>
<comment type="caution">
    <text evidence="2">The sequence shown here is derived from an EMBL/GenBank/DDBJ whole genome shotgun (WGS) entry which is preliminary data.</text>
</comment>
<sequence length="231" mass="24870">MSLFLRAEYPDAEEELPVDPQELKLNHPAFFGVCSIRPVSVSSPFVTLVLFRKATSSLPIISKSLTDVAELEFLVVSPLRLSSEPVLVSSVSFFGVSAVDVETEAGSDELEFVAFATKYSKTPPKDFIISTSLAFFSDPTSDSPDLNVAFNTSSKSCSPNTGWVVVAALVLALVFVLVGLSIYFHRIKSSLSISIPANFNSLVRPSTAPATLAKSSISVRCFSMNGSKYLP</sequence>